<sequence>MNRKMLRWVLSFSLIAILLTGCNTKKQEPPPPSLNNGVNENRNMNNVDKDKFNKSNNKQMNTDKNFKNVNDINENDNEYNKDLKNEDYKKSKK</sequence>
<feature type="region of interest" description="Disordered" evidence="1">
    <location>
        <begin position="22"/>
        <end position="93"/>
    </location>
</feature>
<dbReference type="Proteomes" id="UP000051888">
    <property type="component" value="Unassembled WGS sequence"/>
</dbReference>
<dbReference type="PROSITE" id="PS51257">
    <property type="entry name" value="PROKAR_LIPOPROTEIN"/>
    <property type="match status" value="1"/>
</dbReference>
<reference evidence="3 4" key="1">
    <citation type="submission" date="2015-09" db="EMBL/GenBank/DDBJ databases">
        <title>Genome sequencing project for genomic taxonomy and phylogenomics of Bacillus-like bacteria.</title>
        <authorList>
            <person name="Liu B."/>
            <person name="Wang J."/>
            <person name="Zhu Y."/>
            <person name="Liu G."/>
            <person name="Chen Q."/>
            <person name="Chen Z."/>
            <person name="Lan J."/>
            <person name="Che J."/>
            <person name="Ge C."/>
            <person name="Shi H."/>
            <person name="Pan Z."/>
            <person name="Liu X."/>
        </authorList>
    </citation>
    <scope>NUCLEOTIDE SEQUENCE [LARGE SCALE GENOMIC DNA]</scope>
    <source>
        <strain evidence="3 4">LMG 18435</strain>
    </source>
</reference>
<feature type="compositionally biased region" description="Low complexity" evidence="1">
    <location>
        <begin position="35"/>
        <end position="46"/>
    </location>
</feature>
<gene>
    <name evidence="3" type="ORF">AN964_18935</name>
</gene>
<accession>A0A0Q3WSH0</accession>
<proteinExistence type="predicted"/>
<dbReference type="PATRIC" id="fig|157838.3.peg.4186"/>
<dbReference type="RefSeq" id="WP_055741386.1">
    <property type="nucleotide sequence ID" value="NZ_JAAIWL010000022.1"/>
</dbReference>
<keyword evidence="2" id="KW-0732">Signal</keyword>
<feature type="chain" id="PRO_5039564731" description="Lipoprotein" evidence="2">
    <location>
        <begin position="26"/>
        <end position="93"/>
    </location>
</feature>
<evidence type="ECO:0000313" key="3">
    <source>
        <dbReference type="EMBL" id="KQL51087.1"/>
    </source>
</evidence>
<feature type="signal peptide" evidence="2">
    <location>
        <begin position="1"/>
        <end position="25"/>
    </location>
</feature>
<keyword evidence="4" id="KW-1185">Reference proteome</keyword>
<dbReference type="OrthoDB" id="2943734at2"/>
<organism evidence="3 4">
    <name type="scientific">Heyndrickxia shackletonii</name>
    <dbReference type="NCBI Taxonomy" id="157838"/>
    <lineage>
        <taxon>Bacteria</taxon>
        <taxon>Bacillati</taxon>
        <taxon>Bacillota</taxon>
        <taxon>Bacilli</taxon>
        <taxon>Bacillales</taxon>
        <taxon>Bacillaceae</taxon>
        <taxon>Heyndrickxia</taxon>
    </lineage>
</organism>
<dbReference type="STRING" id="157838.AN964_18935"/>
<feature type="compositionally biased region" description="Polar residues" evidence="1">
    <location>
        <begin position="54"/>
        <end position="72"/>
    </location>
</feature>
<protein>
    <recommendedName>
        <fullName evidence="5">Lipoprotein</fullName>
    </recommendedName>
</protein>
<evidence type="ECO:0000256" key="2">
    <source>
        <dbReference type="SAM" id="SignalP"/>
    </source>
</evidence>
<dbReference type="EMBL" id="LJJC01000006">
    <property type="protein sequence ID" value="KQL51087.1"/>
    <property type="molecule type" value="Genomic_DNA"/>
</dbReference>
<evidence type="ECO:0000256" key="1">
    <source>
        <dbReference type="SAM" id="MobiDB-lite"/>
    </source>
</evidence>
<comment type="caution">
    <text evidence="3">The sequence shown here is derived from an EMBL/GenBank/DDBJ whole genome shotgun (WGS) entry which is preliminary data.</text>
</comment>
<dbReference type="AlphaFoldDB" id="A0A0Q3WSH0"/>
<feature type="compositionally biased region" description="Basic and acidic residues" evidence="1">
    <location>
        <begin position="78"/>
        <end position="93"/>
    </location>
</feature>
<name>A0A0Q3WSH0_9BACI</name>
<evidence type="ECO:0000313" key="4">
    <source>
        <dbReference type="Proteomes" id="UP000051888"/>
    </source>
</evidence>
<evidence type="ECO:0008006" key="5">
    <source>
        <dbReference type="Google" id="ProtNLM"/>
    </source>
</evidence>